<evidence type="ECO:0000313" key="1">
    <source>
        <dbReference type="EMBL" id="RNF10593.1"/>
    </source>
</evidence>
<reference evidence="1 2" key="1">
    <citation type="journal article" date="2018" name="BMC Genomics">
        <title>Genomic comparison of Trypanosoma conorhini and Trypanosoma rangeli to Trypanosoma cruzi strains of high and low virulence.</title>
        <authorList>
            <person name="Bradwell K.R."/>
            <person name="Koparde V.N."/>
            <person name="Matveyev A.V."/>
            <person name="Serrano M.G."/>
            <person name="Alves J.M."/>
            <person name="Parikh H."/>
            <person name="Huang B."/>
            <person name="Lee V."/>
            <person name="Espinosa-Alvarez O."/>
            <person name="Ortiz P.A."/>
            <person name="Costa-Martins A.G."/>
            <person name="Teixeira M.M."/>
            <person name="Buck G.A."/>
        </authorList>
    </citation>
    <scope>NUCLEOTIDE SEQUENCE [LARGE SCALE GENOMIC DNA]</scope>
    <source>
        <strain evidence="1 2">025E</strain>
    </source>
</reference>
<dbReference type="GeneID" id="40320383"/>
<dbReference type="AlphaFoldDB" id="A0A3S5ISC1"/>
<keyword evidence="2" id="KW-1185">Reference proteome</keyword>
<dbReference type="RefSeq" id="XP_029226243.1">
    <property type="nucleotide sequence ID" value="XM_029373644.1"/>
</dbReference>
<dbReference type="Proteomes" id="UP000284403">
    <property type="component" value="Unassembled WGS sequence"/>
</dbReference>
<comment type="caution">
    <text evidence="1">The sequence shown here is derived from an EMBL/GenBank/DDBJ whole genome shotgun (WGS) entry which is preliminary data.</text>
</comment>
<accession>A0A3S5ISC1</accession>
<dbReference type="OrthoDB" id="250583at2759"/>
<protein>
    <submittedName>
        <fullName evidence="1">Uncharacterized protein</fullName>
    </submittedName>
</protein>
<name>A0A3S5ISC1_9TRYP</name>
<evidence type="ECO:0000313" key="2">
    <source>
        <dbReference type="Proteomes" id="UP000284403"/>
    </source>
</evidence>
<gene>
    <name evidence="1" type="ORF">Tco025E_06772</name>
</gene>
<dbReference type="EMBL" id="MKKU01000479">
    <property type="protein sequence ID" value="RNF10593.1"/>
    <property type="molecule type" value="Genomic_DNA"/>
</dbReference>
<sequence length="234" mass="24326">MRAPLWFALCGVGSELVGVPGARHVCAALAGEEVDSTMRTLLTVLSGVGSAVGRLGMSYFEVWSHSRMAEDRIPITVSLFVLAVRIILVRAACCGSPSAGAAWAWFAVAALGSGFDAADSVPAVRTMPARVALRRSTASQAASCGCRLCGSTVFCTVGGGVRGRLGAAVASCATEGRVCLIQCLWCRFGPWPVCSQLVTYARSALASCRSLPSQSGVNGAHQWWASEAGLAEWP</sequence>
<proteinExistence type="predicted"/>
<organism evidence="1 2">
    <name type="scientific">Trypanosoma conorhini</name>
    <dbReference type="NCBI Taxonomy" id="83891"/>
    <lineage>
        <taxon>Eukaryota</taxon>
        <taxon>Discoba</taxon>
        <taxon>Euglenozoa</taxon>
        <taxon>Kinetoplastea</taxon>
        <taxon>Metakinetoplastina</taxon>
        <taxon>Trypanosomatida</taxon>
        <taxon>Trypanosomatidae</taxon>
        <taxon>Trypanosoma</taxon>
    </lineage>
</organism>